<comment type="caution">
    <text evidence="16">The sequence shown here is derived from an EMBL/GenBank/DDBJ whole genome shotgun (WGS) entry which is preliminary data.</text>
</comment>
<dbReference type="InterPro" id="IPR011009">
    <property type="entry name" value="Kinase-like_dom_sf"/>
</dbReference>
<evidence type="ECO:0000256" key="13">
    <source>
        <dbReference type="SAM" id="Phobius"/>
    </source>
</evidence>
<dbReference type="GO" id="GO:0099402">
    <property type="term" value="P:plant organ development"/>
    <property type="evidence" value="ECO:0007669"/>
    <property type="project" value="UniProtKB-ARBA"/>
</dbReference>
<proteinExistence type="predicted"/>
<dbReference type="Gene3D" id="3.80.10.10">
    <property type="entry name" value="Ribonuclease Inhibitor"/>
    <property type="match status" value="2"/>
</dbReference>
<keyword evidence="11" id="KW-0675">Receptor</keyword>
<evidence type="ECO:0000256" key="4">
    <source>
        <dbReference type="ARBA" id="ARBA00022692"/>
    </source>
</evidence>
<evidence type="ECO:0000256" key="1">
    <source>
        <dbReference type="ARBA" id="ARBA00004479"/>
    </source>
</evidence>
<dbReference type="SUPFAM" id="SSF101941">
    <property type="entry name" value="NAC domain"/>
    <property type="match status" value="1"/>
</dbReference>
<dbReference type="EMBL" id="JBANQN010000010">
    <property type="protein sequence ID" value="KAK6779010.1"/>
    <property type="molecule type" value="Genomic_DNA"/>
</dbReference>
<dbReference type="InterPro" id="IPR050647">
    <property type="entry name" value="Plant_LRR-RLKs"/>
</dbReference>
<protein>
    <recommendedName>
        <fullName evidence="15">Protein kinase domain-containing protein</fullName>
    </recommendedName>
</protein>
<dbReference type="Pfam" id="PF07714">
    <property type="entry name" value="PK_Tyr_Ser-Thr"/>
    <property type="match status" value="1"/>
</dbReference>
<dbReference type="InterPro" id="IPR032675">
    <property type="entry name" value="LRR_dom_sf"/>
</dbReference>
<dbReference type="PANTHER" id="PTHR48056:SF40">
    <property type="entry name" value="LEUCINE-RICH REPEAT RECEPTOR-LIKE TYROSINE-PROTEIN KINASE PXC3"/>
    <property type="match status" value="1"/>
</dbReference>
<evidence type="ECO:0000313" key="17">
    <source>
        <dbReference type="Proteomes" id="UP001371456"/>
    </source>
</evidence>
<sequence length="1019" mass="112590">MVTLRLFTCLLVGLLLRSQFGIVQALHEQAILEAIGKELAIPGWDLNSTDFCSWHSISCSSSNSSMVERLNLSGFRLQGNVTLISELKGLKWLDLSNNNFQGSIPQAFGNLSELQFLDLSFNMFRNSIPGELGKLKNLRALNLSNNLLTGSIPDELEGMENLLYFQIFTNKLSGFIPMWIGNLTNLRVFAAYENEFSGDIPVNLGLHSELLLLNLHSNHFEGTIPESIFAMEKLEFLVLTNNKLTGTIPDSIVNCKGLSSIRIGNNKLIGGIPKGIGNISSLTYFEADNNTLSGEIVSGFAKCSNLTLLNLASNGFSGTIPPEFGELNNLQELIVPGNNLYGEIPTSVLRCKNLNKLDLSNNKFNGTIPGDICNTTKLQFLLLGQNSLKGDIPREIGNCVKLLDLQMGSNYLTGSIPSEIGHMKNLQISLNLSHNHLHGQLPKDLGKLDKLVSLDVSNNQLSGNIPLELKGMLSLIEVNFSSNQFTGPIPAFAPFEKSLNSSFLGNKGLCGEPLSSDCGYDFEHNGNHHRVSYRLILAVVGSGLAIFTAVTVVVLLYMMREKQEKTIMEAGNTTDETCSKPVIIAGNVFDENLKQAIDFDAVVKAVRKDTNKISTGTFSDVYRADMPSGMILYVKSLKSMDKTIVHHQSKMIRELEKLSKLCHDNLTRPIGFAIYEDVVLLLHQYYPNGTLAQFLHEFSQKPEYEPDWPTRLSIAIGVAEGLAFLHHVAIIHLDVSSGNVFLDSKFTPLVAEVEISRLLDPSRGTASISAVAGSFGYIPPEYAYTMQVTAPGNVYSYGVVLLEILTTRLPVDEAFGEGVDLVRWVHGASARGETPEQILDARLSTISFAWRKEMLAALKVALMCTDTIPAKRPRMKKLRGCNFDFHIRASKVFIWEGLKPETVLDMYHSVFIRTLVGGGSWKGKAKGKPVGAKKVGIKRSYNYEENKRDGEDEVNDVSWIMKEYSLDDKVIKLLRNRGIMKHKDVVLCYIRCKVKESGNHMPRATASVNDDDTQPQGPI</sequence>
<evidence type="ECO:0000313" key="16">
    <source>
        <dbReference type="EMBL" id="KAK6779010.1"/>
    </source>
</evidence>
<dbReference type="InterPro" id="IPR036093">
    <property type="entry name" value="NAC_dom_sf"/>
</dbReference>
<keyword evidence="3" id="KW-0808">Transferase</keyword>
<evidence type="ECO:0000256" key="9">
    <source>
        <dbReference type="ARBA" id="ARBA00022989"/>
    </source>
</evidence>
<evidence type="ECO:0000256" key="10">
    <source>
        <dbReference type="ARBA" id="ARBA00023136"/>
    </source>
</evidence>
<dbReference type="InterPro" id="IPR003591">
    <property type="entry name" value="Leu-rich_rpt_typical-subtyp"/>
</dbReference>
<evidence type="ECO:0000256" key="2">
    <source>
        <dbReference type="ARBA" id="ARBA00022614"/>
    </source>
</evidence>
<dbReference type="GO" id="GO:0033612">
    <property type="term" value="F:receptor serine/threonine kinase binding"/>
    <property type="evidence" value="ECO:0007669"/>
    <property type="project" value="TreeGrafter"/>
</dbReference>
<feature type="domain" description="Protein kinase" evidence="15">
    <location>
        <begin position="607"/>
        <end position="889"/>
    </location>
</feature>
<keyword evidence="17" id="KW-1185">Reference proteome</keyword>
<dbReference type="SUPFAM" id="SSF56112">
    <property type="entry name" value="Protein kinase-like (PK-like)"/>
    <property type="match status" value="1"/>
</dbReference>
<dbReference type="Pfam" id="PF00560">
    <property type="entry name" value="LRR_1"/>
    <property type="match status" value="6"/>
</dbReference>
<dbReference type="FunFam" id="3.30.200.20:FF:000454">
    <property type="entry name" value="Leucine-rich repeat receptor-like tyrosine-protein kinase PXC3"/>
    <property type="match status" value="1"/>
</dbReference>
<keyword evidence="4 13" id="KW-0812">Transmembrane</keyword>
<dbReference type="Gene3D" id="3.30.200.20">
    <property type="entry name" value="Phosphorylase Kinase, domain 1"/>
    <property type="match status" value="1"/>
</dbReference>
<evidence type="ECO:0000256" key="5">
    <source>
        <dbReference type="ARBA" id="ARBA00022729"/>
    </source>
</evidence>
<keyword evidence="8" id="KW-0067">ATP-binding</keyword>
<gene>
    <name evidence="16" type="ORF">RDI58_025728</name>
</gene>
<dbReference type="GO" id="GO:0003677">
    <property type="term" value="F:DNA binding"/>
    <property type="evidence" value="ECO:0007669"/>
    <property type="project" value="InterPro"/>
</dbReference>
<dbReference type="Proteomes" id="UP001371456">
    <property type="component" value="Unassembled WGS sequence"/>
</dbReference>
<dbReference type="InterPro" id="IPR001245">
    <property type="entry name" value="Ser-Thr/Tyr_kinase_cat_dom"/>
</dbReference>
<comment type="subcellular location">
    <subcellularLocation>
        <location evidence="1">Membrane</location>
        <topology evidence="1">Single-pass type I membrane protein</topology>
    </subcellularLocation>
</comment>
<feature type="chain" id="PRO_5042910776" description="Protein kinase domain-containing protein" evidence="14">
    <location>
        <begin position="26"/>
        <end position="1019"/>
    </location>
</feature>
<dbReference type="SUPFAM" id="SSF52058">
    <property type="entry name" value="L domain-like"/>
    <property type="match status" value="2"/>
</dbReference>
<dbReference type="AlphaFoldDB" id="A0AAN8T1Y9"/>
<dbReference type="Pfam" id="PF13855">
    <property type="entry name" value="LRR_8"/>
    <property type="match status" value="1"/>
</dbReference>
<keyword evidence="9 13" id="KW-1133">Transmembrane helix</keyword>
<evidence type="ECO:0000256" key="12">
    <source>
        <dbReference type="ARBA" id="ARBA00023180"/>
    </source>
</evidence>
<reference evidence="16 17" key="1">
    <citation type="submission" date="2024-02" db="EMBL/GenBank/DDBJ databases">
        <title>de novo genome assembly of Solanum bulbocastanum strain 11H21.</title>
        <authorList>
            <person name="Hosaka A.J."/>
        </authorList>
    </citation>
    <scope>NUCLEOTIDE SEQUENCE [LARGE SCALE GENOMIC DNA]</scope>
    <source>
        <tissue evidence="16">Young leaves</tissue>
    </source>
</reference>
<evidence type="ECO:0000256" key="11">
    <source>
        <dbReference type="ARBA" id="ARBA00023170"/>
    </source>
</evidence>
<keyword evidence="6" id="KW-0677">Repeat</keyword>
<evidence type="ECO:0000256" key="14">
    <source>
        <dbReference type="SAM" id="SignalP"/>
    </source>
</evidence>
<accession>A0AAN8T1Y9</accession>
<dbReference type="PROSITE" id="PS00109">
    <property type="entry name" value="PROTEIN_KINASE_TYR"/>
    <property type="match status" value="1"/>
</dbReference>
<dbReference type="PROSITE" id="PS51450">
    <property type="entry name" value="LRR"/>
    <property type="match status" value="1"/>
</dbReference>
<dbReference type="InterPro" id="IPR000719">
    <property type="entry name" value="Prot_kinase_dom"/>
</dbReference>
<dbReference type="Gene3D" id="1.10.510.10">
    <property type="entry name" value="Transferase(Phosphotransferase) domain 1"/>
    <property type="match status" value="1"/>
</dbReference>
<dbReference type="InterPro" id="IPR008266">
    <property type="entry name" value="Tyr_kinase_AS"/>
</dbReference>
<feature type="signal peptide" evidence="14">
    <location>
        <begin position="1"/>
        <end position="25"/>
    </location>
</feature>
<dbReference type="Gene3D" id="2.170.150.80">
    <property type="entry name" value="NAC domain"/>
    <property type="match status" value="1"/>
</dbReference>
<dbReference type="PROSITE" id="PS50011">
    <property type="entry name" value="PROTEIN_KINASE_DOM"/>
    <property type="match status" value="1"/>
</dbReference>
<dbReference type="FunFam" id="3.80.10.10:FF:000095">
    <property type="entry name" value="LRR receptor-like serine/threonine-protein kinase GSO1"/>
    <property type="match status" value="1"/>
</dbReference>
<dbReference type="GO" id="GO:0009653">
    <property type="term" value="P:anatomical structure morphogenesis"/>
    <property type="evidence" value="ECO:0007669"/>
    <property type="project" value="UniProtKB-ARBA"/>
</dbReference>
<keyword evidence="12" id="KW-0325">Glycoprotein</keyword>
<dbReference type="GO" id="GO:0006355">
    <property type="term" value="P:regulation of DNA-templated transcription"/>
    <property type="evidence" value="ECO:0007669"/>
    <property type="project" value="InterPro"/>
</dbReference>
<keyword evidence="10 13" id="KW-0472">Membrane</keyword>
<dbReference type="SMART" id="SM00369">
    <property type="entry name" value="LRR_TYP"/>
    <property type="match status" value="6"/>
</dbReference>
<feature type="transmembrane region" description="Helical" evidence="13">
    <location>
        <begin position="535"/>
        <end position="558"/>
    </location>
</feature>
<evidence type="ECO:0000256" key="6">
    <source>
        <dbReference type="ARBA" id="ARBA00022737"/>
    </source>
</evidence>
<evidence type="ECO:0000256" key="8">
    <source>
        <dbReference type="ARBA" id="ARBA00022840"/>
    </source>
</evidence>
<keyword evidence="7" id="KW-0547">Nucleotide-binding</keyword>
<dbReference type="FunFam" id="3.80.10.10:FF:000400">
    <property type="entry name" value="Nuclear pore complex protein NUP107"/>
    <property type="match status" value="1"/>
</dbReference>
<keyword evidence="5 14" id="KW-0732">Signal</keyword>
<dbReference type="GO" id="GO:0051707">
    <property type="term" value="P:response to other organism"/>
    <property type="evidence" value="ECO:0007669"/>
    <property type="project" value="UniProtKB-ARBA"/>
</dbReference>
<dbReference type="PANTHER" id="PTHR48056">
    <property type="entry name" value="LRR RECEPTOR-LIKE SERINE/THREONINE-PROTEIN KINASE-RELATED"/>
    <property type="match status" value="1"/>
</dbReference>
<dbReference type="GO" id="GO:0006952">
    <property type="term" value="P:defense response"/>
    <property type="evidence" value="ECO:0007669"/>
    <property type="project" value="UniProtKB-ARBA"/>
</dbReference>
<dbReference type="FunFam" id="1.10.510.10:FF:000388">
    <property type="entry name" value="Leucine-rich repeat receptor-like tyrosine-protein kinase PXC3"/>
    <property type="match status" value="1"/>
</dbReference>
<dbReference type="InterPro" id="IPR001611">
    <property type="entry name" value="Leu-rich_rpt"/>
</dbReference>
<evidence type="ECO:0000256" key="7">
    <source>
        <dbReference type="ARBA" id="ARBA00022741"/>
    </source>
</evidence>
<dbReference type="GO" id="GO:0016020">
    <property type="term" value="C:membrane"/>
    <property type="evidence" value="ECO:0007669"/>
    <property type="project" value="UniProtKB-SubCell"/>
</dbReference>
<evidence type="ECO:0000256" key="3">
    <source>
        <dbReference type="ARBA" id="ARBA00022679"/>
    </source>
</evidence>
<name>A0AAN8T1Y9_SOLBU</name>
<evidence type="ECO:0000259" key="15">
    <source>
        <dbReference type="PROSITE" id="PS50011"/>
    </source>
</evidence>
<organism evidence="16 17">
    <name type="scientific">Solanum bulbocastanum</name>
    <name type="common">Wild potato</name>
    <dbReference type="NCBI Taxonomy" id="147425"/>
    <lineage>
        <taxon>Eukaryota</taxon>
        <taxon>Viridiplantae</taxon>
        <taxon>Streptophyta</taxon>
        <taxon>Embryophyta</taxon>
        <taxon>Tracheophyta</taxon>
        <taxon>Spermatophyta</taxon>
        <taxon>Magnoliopsida</taxon>
        <taxon>eudicotyledons</taxon>
        <taxon>Gunneridae</taxon>
        <taxon>Pentapetalae</taxon>
        <taxon>asterids</taxon>
        <taxon>lamiids</taxon>
        <taxon>Solanales</taxon>
        <taxon>Solanaceae</taxon>
        <taxon>Solanoideae</taxon>
        <taxon>Solaneae</taxon>
        <taxon>Solanum</taxon>
    </lineage>
</organism>
<keyword evidence="2" id="KW-0433">Leucine-rich repeat</keyword>
<dbReference type="GO" id="GO:0004672">
    <property type="term" value="F:protein kinase activity"/>
    <property type="evidence" value="ECO:0007669"/>
    <property type="project" value="InterPro"/>
</dbReference>
<dbReference type="GO" id="GO:0005524">
    <property type="term" value="F:ATP binding"/>
    <property type="evidence" value="ECO:0007669"/>
    <property type="project" value="UniProtKB-KW"/>
</dbReference>